<accession>A1TBQ7</accession>
<dbReference type="Proteomes" id="UP000009159">
    <property type="component" value="Chromosome"/>
</dbReference>
<keyword evidence="2" id="KW-1185">Reference proteome</keyword>
<dbReference type="RefSeq" id="WP_011780994.1">
    <property type="nucleotide sequence ID" value="NC_008726.1"/>
</dbReference>
<organism evidence="1 2">
    <name type="scientific">Mycolicibacterium vanbaalenii (strain DSM 7251 / JCM 13017 / BCRC 16820 / KCTC 9966 / NRRL B-24157 / PYR-1)</name>
    <name type="common">Mycobacterium vanbaalenii</name>
    <dbReference type="NCBI Taxonomy" id="350058"/>
    <lineage>
        <taxon>Bacteria</taxon>
        <taxon>Bacillati</taxon>
        <taxon>Actinomycetota</taxon>
        <taxon>Actinomycetes</taxon>
        <taxon>Mycobacteriales</taxon>
        <taxon>Mycobacteriaceae</taxon>
        <taxon>Mycolicibacterium</taxon>
    </lineage>
</organism>
<sequence>MFKKCFTPGEAAAPRWLCIRVGRAVEWVVRQEYCFDRGGCDEYQLGGAGVDFFDENFAGSGTTRCRFLSGYLVSHHPMLDEGFISNSCEVQKKPVDPGDDENERFAIPDIITDLPGIRTEFYEVKPNSVTGRDSGRQKISTFLSLVDFLKHADPTIENLAKGTQFSPDRSITIYSKAYLGIVPVEVKIHYFRLEAGLIVYEICVTAQTELLEALVKAIIITALIALAVLIWRSLPEGGIEAPSGGAPILAEAVGPDGVNNSTDVRYVQALLNDFHGGIGGPVIEISGEFNDETIGSLSSFQSNVGLDDTGGSVSPGDETIVVLQASHLANFLDAVDVSELELVDTASFIAQEDFELVDTEGGDELVTQFAIDEAATQYLQLLHDNV</sequence>
<name>A1TBQ7_MYCVP</name>
<proteinExistence type="predicted"/>
<dbReference type="AlphaFoldDB" id="A1TBQ7"/>
<reference evidence="1" key="1">
    <citation type="submission" date="2006-12" db="EMBL/GenBank/DDBJ databases">
        <title>Complete sequence of Mycobacterium vanbaalenii PYR-1.</title>
        <authorList>
            <consortium name="US DOE Joint Genome Institute"/>
            <person name="Copeland A."/>
            <person name="Lucas S."/>
            <person name="Lapidus A."/>
            <person name="Barry K."/>
            <person name="Detter J.C."/>
            <person name="Glavina del Rio T."/>
            <person name="Hammon N."/>
            <person name="Israni S."/>
            <person name="Dalin E."/>
            <person name="Tice H."/>
            <person name="Pitluck S."/>
            <person name="Singan V."/>
            <person name="Schmutz J."/>
            <person name="Larimer F."/>
            <person name="Land M."/>
            <person name="Hauser L."/>
            <person name="Kyrpides N."/>
            <person name="Anderson I.J."/>
            <person name="Miller C."/>
            <person name="Richardson P."/>
        </authorList>
    </citation>
    <scope>NUCLEOTIDE SEQUENCE [LARGE SCALE GENOMIC DNA]</scope>
    <source>
        <strain evidence="1">PYR-1</strain>
    </source>
</reference>
<dbReference type="KEGG" id="mva:Mvan_3826"/>
<protein>
    <recommendedName>
        <fullName evidence="3">Peptidoglycan binding-like domain-containing protein</fullName>
    </recommendedName>
</protein>
<dbReference type="HOGENOM" id="CLU_715368_0_0_11"/>
<gene>
    <name evidence="1" type="ordered locus">Mvan_3826</name>
</gene>
<evidence type="ECO:0000313" key="1">
    <source>
        <dbReference type="EMBL" id="ABM14607.1"/>
    </source>
</evidence>
<evidence type="ECO:0008006" key="3">
    <source>
        <dbReference type="Google" id="ProtNLM"/>
    </source>
</evidence>
<dbReference type="EMBL" id="CP000511">
    <property type="protein sequence ID" value="ABM14607.1"/>
    <property type="molecule type" value="Genomic_DNA"/>
</dbReference>
<evidence type="ECO:0000313" key="2">
    <source>
        <dbReference type="Proteomes" id="UP000009159"/>
    </source>
</evidence>